<evidence type="ECO:0000256" key="1">
    <source>
        <dbReference type="SAM" id="Phobius"/>
    </source>
</evidence>
<keyword evidence="1" id="KW-1133">Transmembrane helix</keyword>
<dbReference type="AlphaFoldDB" id="A0A1C4ZQM8"/>
<organism evidence="2 3">
    <name type="scientific">Micromonospora marina</name>
    <dbReference type="NCBI Taxonomy" id="307120"/>
    <lineage>
        <taxon>Bacteria</taxon>
        <taxon>Bacillati</taxon>
        <taxon>Actinomycetota</taxon>
        <taxon>Actinomycetes</taxon>
        <taxon>Micromonosporales</taxon>
        <taxon>Micromonosporaceae</taxon>
        <taxon>Micromonospora</taxon>
    </lineage>
</organism>
<dbReference type="EMBL" id="FMCV01000019">
    <property type="protein sequence ID" value="SCF35313.1"/>
    <property type="molecule type" value="Genomic_DNA"/>
</dbReference>
<name>A0A1C4ZQM8_9ACTN</name>
<feature type="transmembrane region" description="Helical" evidence="1">
    <location>
        <begin position="28"/>
        <end position="46"/>
    </location>
</feature>
<reference evidence="3" key="1">
    <citation type="submission" date="2016-06" db="EMBL/GenBank/DDBJ databases">
        <authorList>
            <person name="Varghese N."/>
        </authorList>
    </citation>
    <scope>NUCLEOTIDE SEQUENCE [LARGE SCALE GENOMIC DNA]</scope>
    <source>
        <strain evidence="3">DSM 45555</strain>
    </source>
</reference>
<dbReference type="Proteomes" id="UP000198551">
    <property type="component" value="Unassembled WGS sequence"/>
</dbReference>
<keyword evidence="1" id="KW-0472">Membrane</keyword>
<evidence type="ECO:0000313" key="3">
    <source>
        <dbReference type="Proteomes" id="UP000198551"/>
    </source>
</evidence>
<sequence>MPTACGLAGVLGAALVVRLEDWLSFSGFEAIGLVTGGIFVLVVLLFRRGVRGTVTHLARRGAAARRDRSG</sequence>
<proteinExistence type="predicted"/>
<gene>
    <name evidence="2" type="ORF">GA0070215_119118</name>
</gene>
<accession>A0A1C4ZQM8</accession>
<protein>
    <submittedName>
        <fullName evidence="2">Uncharacterized protein</fullName>
    </submittedName>
</protein>
<keyword evidence="1" id="KW-0812">Transmembrane</keyword>
<evidence type="ECO:0000313" key="2">
    <source>
        <dbReference type="EMBL" id="SCF35313.1"/>
    </source>
</evidence>
<keyword evidence="3" id="KW-1185">Reference proteome</keyword>